<dbReference type="EMBL" id="FNTJ01000001">
    <property type="protein sequence ID" value="SEC12225.1"/>
    <property type="molecule type" value="Genomic_DNA"/>
</dbReference>
<dbReference type="PIRSF" id="PIRSF032817">
    <property type="entry name" value="UCP032817"/>
    <property type="match status" value="1"/>
</dbReference>
<dbReference type="Proteomes" id="UP000198982">
    <property type="component" value="Unassembled WGS sequence"/>
</dbReference>
<sequence>MLLILPAVVALALVLVLWRRQNALRALRREAHIRNFTLPPRLFEPLRTQHPHLSLKDCQLVAQGLRQFFLAYLKSGQRYVSMPSQVVDDLWHEFILHTREYQQFCNQAFGQFLHHTPAAVLGRNAEQKSDNGLRRVWRQACLEENINPAQPSRLPLLFALDAKLKIARGFHYVADCQSLRRLTDNASTAAVVHCGSELYSSSFDSDSSSGSSDGDSSRFGGDGDSGGGDGGGGDSGGCGGGGCGGGGGD</sequence>
<keyword evidence="3" id="KW-1185">Reference proteome</keyword>
<evidence type="ECO:0000256" key="1">
    <source>
        <dbReference type="SAM" id="MobiDB-lite"/>
    </source>
</evidence>
<name>A0A1H4PXQ3_9PSED</name>
<evidence type="ECO:0000313" key="2">
    <source>
        <dbReference type="EMBL" id="SEC12225.1"/>
    </source>
</evidence>
<protein>
    <recommendedName>
        <fullName evidence="4">TIGR04222 domain-containing protein</fullName>
    </recommendedName>
</protein>
<dbReference type="RefSeq" id="WP_092315557.1">
    <property type="nucleotide sequence ID" value="NZ_FNTJ01000001.1"/>
</dbReference>
<evidence type="ECO:0000313" key="3">
    <source>
        <dbReference type="Proteomes" id="UP000198982"/>
    </source>
</evidence>
<dbReference type="InterPro" id="IPR017008">
    <property type="entry name" value="UCP032817-like"/>
</dbReference>
<evidence type="ECO:0008006" key="4">
    <source>
        <dbReference type="Google" id="ProtNLM"/>
    </source>
</evidence>
<proteinExistence type="predicted"/>
<feature type="compositionally biased region" description="Gly residues" evidence="1">
    <location>
        <begin position="220"/>
        <end position="249"/>
    </location>
</feature>
<accession>A0A1H4PXQ3</accession>
<dbReference type="AlphaFoldDB" id="A0A1H4PXQ3"/>
<reference evidence="3" key="1">
    <citation type="submission" date="2016-10" db="EMBL/GenBank/DDBJ databases">
        <authorList>
            <person name="Varghese N."/>
            <person name="Submissions S."/>
        </authorList>
    </citation>
    <scope>NUCLEOTIDE SEQUENCE [LARGE SCALE GENOMIC DNA]</scope>
    <source>
        <strain evidence="3">DSM 9751</strain>
    </source>
</reference>
<feature type="compositionally biased region" description="Low complexity" evidence="1">
    <location>
        <begin position="201"/>
        <end position="219"/>
    </location>
</feature>
<feature type="region of interest" description="Disordered" evidence="1">
    <location>
        <begin position="201"/>
        <end position="249"/>
    </location>
</feature>
<gene>
    <name evidence="2" type="ORF">SAMN05216178_3530</name>
</gene>
<organism evidence="2 3">
    <name type="scientific">Pseudomonas saponiphila</name>
    <dbReference type="NCBI Taxonomy" id="556534"/>
    <lineage>
        <taxon>Bacteria</taxon>
        <taxon>Pseudomonadati</taxon>
        <taxon>Pseudomonadota</taxon>
        <taxon>Gammaproteobacteria</taxon>
        <taxon>Pseudomonadales</taxon>
        <taxon>Pseudomonadaceae</taxon>
        <taxon>Pseudomonas</taxon>
    </lineage>
</organism>